<evidence type="ECO:0000313" key="4">
    <source>
        <dbReference type="EMBL" id="KAF3227721.1"/>
    </source>
</evidence>
<dbReference type="InterPro" id="IPR011992">
    <property type="entry name" value="EF-hand-dom_pair"/>
</dbReference>
<dbReference type="InterPro" id="IPR050230">
    <property type="entry name" value="CALM/Myosin/TropC-like"/>
</dbReference>
<evidence type="ECO:0000313" key="5">
    <source>
        <dbReference type="Proteomes" id="UP000472727"/>
    </source>
</evidence>
<dbReference type="PANTHER" id="PTHR23048">
    <property type="entry name" value="MYOSIN LIGHT CHAIN 1, 3"/>
    <property type="match status" value="1"/>
</dbReference>
<proteinExistence type="predicted"/>
<sequence length="116" mass="13187">MDTPSNSPLIFTQDNLRNYDPDDEGFITYELFLEVAAMKIKDRDKKEEVEKAFSLFTGGDDEGPITLQHLRKVAKVLNENVSDDTLREMLREASASGGMDVNKRDFEDVMRRAGIL</sequence>
<keyword evidence="2" id="KW-0677">Repeat</keyword>
<comment type="caution">
    <text evidence="4">The sequence shown here is derived from an EMBL/GenBank/DDBJ whole genome shotgun (WGS) entry which is preliminary data.</text>
</comment>
<evidence type="ECO:0000256" key="2">
    <source>
        <dbReference type="ARBA" id="ARBA00022737"/>
    </source>
</evidence>
<evidence type="ECO:0000256" key="3">
    <source>
        <dbReference type="ARBA" id="ARBA00022837"/>
    </source>
</evidence>
<dbReference type="Gene3D" id="1.10.238.10">
    <property type="entry name" value="EF-hand"/>
    <property type="match status" value="1"/>
</dbReference>
<protein>
    <recommendedName>
        <fullName evidence="1">Calmodulin</fullName>
    </recommendedName>
</protein>
<dbReference type="AlphaFoldDB" id="A0A7C8UTM8"/>
<gene>
    <name evidence="4" type="ORF">TWF106_009229</name>
</gene>
<dbReference type="Proteomes" id="UP000472727">
    <property type="component" value="Unassembled WGS sequence"/>
</dbReference>
<dbReference type="SUPFAM" id="SSF47473">
    <property type="entry name" value="EF-hand"/>
    <property type="match status" value="1"/>
</dbReference>
<dbReference type="EMBL" id="WIWS01000006">
    <property type="protein sequence ID" value="KAF3227721.1"/>
    <property type="molecule type" value="Genomic_DNA"/>
</dbReference>
<dbReference type="GO" id="GO:0016460">
    <property type="term" value="C:myosin II complex"/>
    <property type="evidence" value="ECO:0007669"/>
    <property type="project" value="TreeGrafter"/>
</dbReference>
<evidence type="ECO:0000256" key="1">
    <source>
        <dbReference type="ARBA" id="ARBA00020786"/>
    </source>
</evidence>
<reference evidence="4 5" key="1">
    <citation type="submission" date="2019-06" db="EMBL/GenBank/DDBJ databases">
        <authorList>
            <person name="Palmer J.M."/>
        </authorList>
    </citation>
    <scope>NUCLEOTIDE SEQUENCE [LARGE SCALE GENOMIC DNA]</scope>
    <source>
        <strain evidence="4 5">TWF106</strain>
    </source>
</reference>
<dbReference type="PANTHER" id="PTHR23048:SF59">
    <property type="entry name" value="EF-HAND SUPERFAMILY PROTEIN"/>
    <property type="match status" value="1"/>
</dbReference>
<keyword evidence="3" id="KW-0106">Calcium</keyword>
<name>A0A7C8UTM8_ORBOL</name>
<organism evidence="4 5">
    <name type="scientific">Orbilia oligospora</name>
    <name type="common">Nematode-trapping fungus</name>
    <name type="synonym">Arthrobotrys oligospora</name>
    <dbReference type="NCBI Taxonomy" id="2813651"/>
    <lineage>
        <taxon>Eukaryota</taxon>
        <taxon>Fungi</taxon>
        <taxon>Dikarya</taxon>
        <taxon>Ascomycota</taxon>
        <taxon>Pezizomycotina</taxon>
        <taxon>Orbiliomycetes</taxon>
        <taxon>Orbiliales</taxon>
        <taxon>Orbiliaceae</taxon>
        <taxon>Orbilia</taxon>
    </lineage>
</organism>
<accession>A0A7C8UTM8</accession>
<dbReference type="FunFam" id="1.10.238.10:FF:000001">
    <property type="entry name" value="Calmodulin 1"/>
    <property type="match status" value="1"/>
</dbReference>